<name>A0A7G5XDQ1_9BACT</name>
<organism evidence="2 3">
    <name type="scientific">Lacibacter sediminis</name>
    <dbReference type="NCBI Taxonomy" id="2760713"/>
    <lineage>
        <taxon>Bacteria</taxon>
        <taxon>Pseudomonadati</taxon>
        <taxon>Bacteroidota</taxon>
        <taxon>Chitinophagia</taxon>
        <taxon>Chitinophagales</taxon>
        <taxon>Chitinophagaceae</taxon>
        <taxon>Lacibacter</taxon>
    </lineage>
</organism>
<dbReference type="Proteomes" id="UP000515344">
    <property type="component" value="Chromosome"/>
</dbReference>
<protein>
    <recommendedName>
        <fullName evidence="4">Transporter</fullName>
    </recommendedName>
</protein>
<dbReference type="EMBL" id="CP060007">
    <property type="protein sequence ID" value="QNA43604.1"/>
    <property type="molecule type" value="Genomic_DNA"/>
</dbReference>
<keyword evidence="1" id="KW-0732">Signal</keyword>
<proteinExistence type="predicted"/>
<sequence length="272" mass="30975">MLRFLIVSALLLIFSMANGQELYIFSNPASNIPAKTIVAKAGMKTMRSYHNNEREYRFMPELQLGLTKNWMLTGGVSFSNMFFQSKQQFESARLYTKYRFYSNDDVHKHFRAAVYASGAWSNNPLVYQELNLEGDNSGAQLGMVATQLVNKFAASAGVAYVRQLEKADKLDLGIPFSNQALQYNLSMGYLLFPRKYENYKQTNLNLYCEFLAQQSTDIKAGFIDIAPAVQLIFNSSTRFNVGARYQLTGDAHRMAKRSVFISLEHYFLNALK</sequence>
<dbReference type="KEGG" id="lacs:H4075_16165"/>
<gene>
    <name evidence="2" type="ORF">H4075_16165</name>
</gene>
<feature type="chain" id="PRO_5028877489" description="Transporter" evidence="1">
    <location>
        <begin position="20"/>
        <end position="272"/>
    </location>
</feature>
<evidence type="ECO:0000256" key="1">
    <source>
        <dbReference type="SAM" id="SignalP"/>
    </source>
</evidence>
<evidence type="ECO:0008006" key="4">
    <source>
        <dbReference type="Google" id="ProtNLM"/>
    </source>
</evidence>
<keyword evidence="3" id="KW-1185">Reference proteome</keyword>
<evidence type="ECO:0000313" key="3">
    <source>
        <dbReference type="Proteomes" id="UP000515344"/>
    </source>
</evidence>
<feature type="signal peptide" evidence="1">
    <location>
        <begin position="1"/>
        <end position="19"/>
    </location>
</feature>
<dbReference type="RefSeq" id="WP_182801866.1">
    <property type="nucleotide sequence ID" value="NZ_CP060007.1"/>
</dbReference>
<dbReference type="AlphaFoldDB" id="A0A7G5XDQ1"/>
<reference evidence="3" key="1">
    <citation type="submission" date="2020-08" db="EMBL/GenBank/DDBJ databases">
        <title>Lacibacter sp. S13-6-6 genome sequencing.</title>
        <authorList>
            <person name="Jin L."/>
        </authorList>
    </citation>
    <scope>NUCLEOTIDE SEQUENCE [LARGE SCALE GENOMIC DNA]</scope>
    <source>
        <strain evidence="3">S13-6-6</strain>
    </source>
</reference>
<accession>A0A7G5XDQ1</accession>
<evidence type="ECO:0000313" key="2">
    <source>
        <dbReference type="EMBL" id="QNA43604.1"/>
    </source>
</evidence>